<name>A0AAD4Q1Q9_9EURO</name>
<sequence>MARLTLYNVFVCLGVALAAYAYGFGFAVFGTSIGQPGFYQYFDLDRNSIIGAVNSLFAFGSLVGAIIQASIADRFGRRKALAVGAVWALVGGALTAGSVTISMLIVVRIFQGLGLGMLICLVQLYLTEVAPAHRRGLLSGLTAMSLAFGYVVCAWISVGTYSSTNLTLQWRLPLSLACVGPLGLLICLPFVPESPRWLSWTGQDDEAWKVISRLHHDPNDPTDAAARAELFQIKAQVEMDKLEKPGYRQILSKPSWRHRAILVFFIQFASQSTGVLGINNFSILIYQSLGMGGRMSLIMYGLYAIVGTGANWIVGLTVDRVGRRTSFLIGFPLCAICLLIEAVLQSQYLGTDNKAGNAGCLVLLFAYISVYEFVDVASYIWPAEVFPTTIRAKGLGITMAGYFLGAITYTTPSALAFKNIKWGMYLLWMGLCIVSTIITYFFIPETKNIPLEELGAFFGDEIAVHLTGDEDDKEKAEVVHKA</sequence>
<dbReference type="RefSeq" id="XP_046073224.1">
    <property type="nucleotide sequence ID" value="XM_046221761.1"/>
</dbReference>
<evidence type="ECO:0000256" key="1">
    <source>
        <dbReference type="ARBA" id="ARBA00004141"/>
    </source>
</evidence>
<dbReference type="SUPFAM" id="SSF103473">
    <property type="entry name" value="MFS general substrate transporter"/>
    <property type="match status" value="1"/>
</dbReference>
<evidence type="ECO:0000313" key="10">
    <source>
        <dbReference type="EMBL" id="KAH8698760.1"/>
    </source>
</evidence>
<dbReference type="InterPro" id="IPR050360">
    <property type="entry name" value="MFS_Sugar_Transporters"/>
</dbReference>
<keyword evidence="11" id="KW-1185">Reference proteome</keyword>
<evidence type="ECO:0000313" key="11">
    <source>
        <dbReference type="Proteomes" id="UP001201262"/>
    </source>
</evidence>
<keyword evidence="3 7" id="KW-0813">Transport</keyword>
<feature type="transmembrane region" description="Helical" evidence="8">
    <location>
        <begin position="395"/>
        <end position="416"/>
    </location>
</feature>
<feature type="transmembrane region" description="Helical" evidence="8">
    <location>
        <begin position="7"/>
        <end position="29"/>
    </location>
</feature>
<gene>
    <name evidence="10" type="ORF">BGW36DRAFT_448788</name>
</gene>
<feature type="transmembrane region" description="Helical" evidence="8">
    <location>
        <begin position="138"/>
        <end position="158"/>
    </location>
</feature>
<feature type="transmembrane region" description="Helical" evidence="8">
    <location>
        <begin position="297"/>
        <end position="318"/>
    </location>
</feature>
<feature type="transmembrane region" description="Helical" evidence="8">
    <location>
        <begin position="260"/>
        <end position="285"/>
    </location>
</feature>
<dbReference type="Gene3D" id="1.20.1250.20">
    <property type="entry name" value="MFS general substrate transporter like domains"/>
    <property type="match status" value="1"/>
</dbReference>
<feature type="transmembrane region" description="Helical" evidence="8">
    <location>
        <begin position="356"/>
        <end position="374"/>
    </location>
</feature>
<dbReference type="PROSITE" id="PS00216">
    <property type="entry name" value="SUGAR_TRANSPORT_1"/>
    <property type="match status" value="1"/>
</dbReference>
<protein>
    <submittedName>
        <fullName evidence="10">General substrate transporter</fullName>
    </submittedName>
</protein>
<feature type="transmembrane region" description="Helical" evidence="8">
    <location>
        <begin position="422"/>
        <end position="443"/>
    </location>
</feature>
<dbReference type="NCBIfam" id="TIGR00879">
    <property type="entry name" value="SP"/>
    <property type="match status" value="1"/>
</dbReference>
<dbReference type="InterPro" id="IPR003663">
    <property type="entry name" value="Sugar/inositol_transpt"/>
</dbReference>
<dbReference type="InterPro" id="IPR005828">
    <property type="entry name" value="MFS_sugar_transport-like"/>
</dbReference>
<dbReference type="EMBL" id="JAJTJA010000005">
    <property type="protein sequence ID" value="KAH8698760.1"/>
    <property type="molecule type" value="Genomic_DNA"/>
</dbReference>
<feature type="domain" description="Major facilitator superfamily (MFS) profile" evidence="9">
    <location>
        <begin position="11"/>
        <end position="447"/>
    </location>
</feature>
<evidence type="ECO:0000256" key="6">
    <source>
        <dbReference type="ARBA" id="ARBA00023136"/>
    </source>
</evidence>
<dbReference type="GO" id="GO:0005351">
    <property type="term" value="F:carbohydrate:proton symporter activity"/>
    <property type="evidence" value="ECO:0007669"/>
    <property type="project" value="TreeGrafter"/>
</dbReference>
<feature type="transmembrane region" description="Helical" evidence="8">
    <location>
        <begin position="49"/>
        <end position="68"/>
    </location>
</feature>
<dbReference type="AlphaFoldDB" id="A0AAD4Q1Q9"/>
<dbReference type="PROSITE" id="PS00217">
    <property type="entry name" value="SUGAR_TRANSPORT_2"/>
    <property type="match status" value="1"/>
</dbReference>
<evidence type="ECO:0000256" key="7">
    <source>
        <dbReference type="RuleBase" id="RU003346"/>
    </source>
</evidence>
<comment type="subcellular location">
    <subcellularLocation>
        <location evidence="1">Membrane</location>
        <topology evidence="1">Multi-pass membrane protein</topology>
    </subcellularLocation>
</comment>
<keyword evidence="6 8" id="KW-0472">Membrane</keyword>
<evidence type="ECO:0000256" key="8">
    <source>
        <dbReference type="SAM" id="Phobius"/>
    </source>
</evidence>
<comment type="caution">
    <text evidence="10">The sequence shown here is derived from an EMBL/GenBank/DDBJ whole genome shotgun (WGS) entry which is preliminary data.</text>
</comment>
<accession>A0AAD4Q1Q9</accession>
<reference evidence="10" key="1">
    <citation type="submission" date="2021-12" db="EMBL/GenBank/DDBJ databases">
        <title>Convergent genome expansion in fungi linked to evolution of root-endophyte symbiosis.</title>
        <authorList>
            <consortium name="DOE Joint Genome Institute"/>
            <person name="Ke Y.-H."/>
            <person name="Bonito G."/>
            <person name="Liao H.-L."/>
            <person name="Looney B."/>
            <person name="Rojas-Flechas A."/>
            <person name="Nash J."/>
            <person name="Hameed K."/>
            <person name="Schadt C."/>
            <person name="Martin F."/>
            <person name="Crous P.W."/>
            <person name="Miettinen O."/>
            <person name="Magnuson J.K."/>
            <person name="Labbe J."/>
            <person name="Jacobson D."/>
            <person name="Doktycz M.J."/>
            <person name="Veneault-Fourrey C."/>
            <person name="Kuo A."/>
            <person name="Mondo S."/>
            <person name="Calhoun S."/>
            <person name="Riley R."/>
            <person name="Ohm R."/>
            <person name="LaButti K."/>
            <person name="Andreopoulos B."/>
            <person name="Pangilinan J."/>
            <person name="Nolan M."/>
            <person name="Tritt A."/>
            <person name="Clum A."/>
            <person name="Lipzen A."/>
            <person name="Daum C."/>
            <person name="Barry K."/>
            <person name="Grigoriev I.V."/>
            <person name="Vilgalys R."/>
        </authorList>
    </citation>
    <scope>NUCLEOTIDE SEQUENCE</scope>
    <source>
        <strain evidence="10">PMI_201</strain>
    </source>
</reference>
<evidence type="ECO:0000256" key="3">
    <source>
        <dbReference type="ARBA" id="ARBA00022448"/>
    </source>
</evidence>
<dbReference type="PANTHER" id="PTHR48022:SF11">
    <property type="entry name" value="MONOSACCHARIDE TRANSPORTER (HXT8), PUTATIVE (AFU_ORTHOLOGUE AFUA_2G08120)-RELATED"/>
    <property type="match status" value="1"/>
</dbReference>
<keyword evidence="4 8" id="KW-0812">Transmembrane</keyword>
<proteinExistence type="inferred from homology"/>
<dbReference type="GO" id="GO:0016020">
    <property type="term" value="C:membrane"/>
    <property type="evidence" value="ECO:0007669"/>
    <property type="project" value="UniProtKB-SubCell"/>
</dbReference>
<dbReference type="PROSITE" id="PS50850">
    <property type="entry name" value="MFS"/>
    <property type="match status" value="1"/>
</dbReference>
<evidence type="ECO:0000256" key="5">
    <source>
        <dbReference type="ARBA" id="ARBA00022989"/>
    </source>
</evidence>
<dbReference type="PANTHER" id="PTHR48022">
    <property type="entry name" value="PLASTIDIC GLUCOSE TRANSPORTER 4"/>
    <property type="match status" value="1"/>
</dbReference>
<feature type="transmembrane region" description="Helical" evidence="8">
    <location>
        <begin position="80"/>
        <end position="99"/>
    </location>
</feature>
<feature type="transmembrane region" description="Helical" evidence="8">
    <location>
        <begin position="105"/>
        <end position="126"/>
    </location>
</feature>
<dbReference type="InterPro" id="IPR005829">
    <property type="entry name" value="Sugar_transporter_CS"/>
</dbReference>
<dbReference type="InterPro" id="IPR036259">
    <property type="entry name" value="MFS_trans_sf"/>
</dbReference>
<evidence type="ECO:0000259" key="9">
    <source>
        <dbReference type="PROSITE" id="PS50850"/>
    </source>
</evidence>
<organism evidence="10 11">
    <name type="scientific">Talaromyces proteolyticus</name>
    <dbReference type="NCBI Taxonomy" id="1131652"/>
    <lineage>
        <taxon>Eukaryota</taxon>
        <taxon>Fungi</taxon>
        <taxon>Dikarya</taxon>
        <taxon>Ascomycota</taxon>
        <taxon>Pezizomycotina</taxon>
        <taxon>Eurotiomycetes</taxon>
        <taxon>Eurotiomycetidae</taxon>
        <taxon>Eurotiales</taxon>
        <taxon>Trichocomaceae</taxon>
        <taxon>Talaromyces</taxon>
        <taxon>Talaromyces sect. Bacilispori</taxon>
    </lineage>
</organism>
<dbReference type="Pfam" id="PF00083">
    <property type="entry name" value="Sugar_tr"/>
    <property type="match status" value="1"/>
</dbReference>
<dbReference type="GeneID" id="70252048"/>
<dbReference type="InterPro" id="IPR020846">
    <property type="entry name" value="MFS_dom"/>
</dbReference>
<dbReference type="Proteomes" id="UP001201262">
    <property type="component" value="Unassembled WGS sequence"/>
</dbReference>
<evidence type="ECO:0000256" key="4">
    <source>
        <dbReference type="ARBA" id="ARBA00022692"/>
    </source>
</evidence>
<keyword evidence="5 8" id="KW-1133">Transmembrane helix</keyword>
<comment type="similarity">
    <text evidence="2 7">Belongs to the major facilitator superfamily. Sugar transporter (TC 2.A.1.1) family.</text>
</comment>
<evidence type="ECO:0000256" key="2">
    <source>
        <dbReference type="ARBA" id="ARBA00010992"/>
    </source>
</evidence>
<feature type="transmembrane region" description="Helical" evidence="8">
    <location>
        <begin position="325"/>
        <end position="344"/>
    </location>
</feature>
<feature type="transmembrane region" description="Helical" evidence="8">
    <location>
        <begin position="170"/>
        <end position="191"/>
    </location>
</feature>